<reference evidence="2" key="1">
    <citation type="submission" date="2014-01" db="EMBL/GenBank/DDBJ databases">
        <authorList>
            <person name="Brown-Elliot B."/>
            <person name="Wallace R."/>
            <person name="Lenaerts A."/>
            <person name="Ordway D."/>
            <person name="DeGroote M.A."/>
            <person name="Parker T."/>
            <person name="Sizemore C."/>
            <person name="Tallon L.J."/>
            <person name="Sadzewicz L.K."/>
            <person name="Sengamalay N."/>
            <person name="Fraser C.M."/>
            <person name="Hine E."/>
            <person name="Shefchek K.A."/>
            <person name="Das S.P."/>
            <person name="Tettelin H."/>
        </authorList>
    </citation>
    <scope>NUCLEOTIDE SEQUENCE [LARGE SCALE GENOMIC DNA]</scope>
    <source>
        <strain evidence="2">4042</strain>
    </source>
</reference>
<evidence type="ECO:0000313" key="2">
    <source>
        <dbReference type="EMBL" id="EUA20710.1"/>
    </source>
</evidence>
<dbReference type="AlphaFoldDB" id="X7ZPX6"/>
<evidence type="ECO:0000256" key="1">
    <source>
        <dbReference type="SAM" id="MobiDB-lite"/>
    </source>
</evidence>
<organism evidence="2">
    <name type="scientific">Mycobacterium xenopi 4042</name>
    <dbReference type="NCBI Taxonomy" id="1299334"/>
    <lineage>
        <taxon>Bacteria</taxon>
        <taxon>Bacillati</taxon>
        <taxon>Actinomycetota</taxon>
        <taxon>Actinomycetes</taxon>
        <taxon>Mycobacteriales</taxon>
        <taxon>Mycobacteriaceae</taxon>
        <taxon>Mycobacterium</taxon>
    </lineage>
</organism>
<gene>
    <name evidence="2" type="ORF">I553_3036</name>
</gene>
<dbReference type="EMBL" id="JAOB01000070">
    <property type="protein sequence ID" value="EUA20710.1"/>
    <property type="molecule type" value="Genomic_DNA"/>
</dbReference>
<name>X7ZPX6_MYCXE</name>
<protein>
    <submittedName>
        <fullName evidence="2">Uncharacterized protein</fullName>
    </submittedName>
</protein>
<dbReference type="PATRIC" id="fig|1299334.3.peg.7845"/>
<proteinExistence type="predicted"/>
<accession>X7ZPX6</accession>
<sequence length="38" mass="4081">MHRQLTVNQALGYAAELRLPPTPAKRTAPGRRPGARGA</sequence>
<comment type="caution">
    <text evidence="2">The sequence shown here is derived from an EMBL/GenBank/DDBJ whole genome shotgun (WGS) entry which is preliminary data.</text>
</comment>
<feature type="region of interest" description="Disordered" evidence="1">
    <location>
        <begin position="16"/>
        <end position="38"/>
    </location>
</feature>